<evidence type="ECO:0000313" key="2">
    <source>
        <dbReference type="Proteomes" id="UP001054945"/>
    </source>
</evidence>
<proteinExistence type="predicted"/>
<keyword evidence="2" id="KW-1185">Reference proteome</keyword>
<reference evidence="1 2" key="1">
    <citation type="submission" date="2021-06" db="EMBL/GenBank/DDBJ databases">
        <title>Caerostris extrusa draft genome.</title>
        <authorList>
            <person name="Kono N."/>
            <person name="Arakawa K."/>
        </authorList>
    </citation>
    <scope>NUCLEOTIDE SEQUENCE [LARGE SCALE GENOMIC DNA]</scope>
</reference>
<protein>
    <submittedName>
        <fullName evidence="1">Uncharacterized protein</fullName>
    </submittedName>
</protein>
<dbReference type="AlphaFoldDB" id="A0AAV4XN46"/>
<organism evidence="1 2">
    <name type="scientific">Caerostris extrusa</name>
    <name type="common">Bark spider</name>
    <name type="synonym">Caerostris bankana</name>
    <dbReference type="NCBI Taxonomy" id="172846"/>
    <lineage>
        <taxon>Eukaryota</taxon>
        <taxon>Metazoa</taxon>
        <taxon>Ecdysozoa</taxon>
        <taxon>Arthropoda</taxon>
        <taxon>Chelicerata</taxon>
        <taxon>Arachnida</taxon>
        <taxon>Araneae</taxon>
        <taxon>Araneomorphae</taxon>
        <taxon>Entelegynae</taxon>
        <taxon>Araneoidea</taxon>
        <taxon>Araneidae</taxon>
        <taxon>Caerostris</taxon>
    </lineage>
</organism>
<evidence type="ECO:0000313" key="1">
    <source>
        <dbReference type="EMBL" id="GIY95813.1"/>
    </source>
</evidence>
<dbReference type="EMBL" id="BPLR01017966">
    <property type="protein sequence ID" value="GIY95813.1"/>
    <property type="molecule type" value="Genomic_DNA"/>
</dbReference>
<comment type="caution">
    <text evidence="1">The sequence shown here is derived from an EMBL/GenBank/DDBJ whole genome shotgun (WGS) entry which is preliminary data.</text>
</comment>
<accession>A0AAV4XN46</accession>
<sequence length="72" mass="8413">MSQDEHLRVFTLLLSLSNPLGRLFDHGIYYVLPRNLSVWFDLPLSFLRTMEPGFPSSETQRSIGSYEYICEK</sequence>
<dbReference type="Proteomes" id="UP001054945">
    <property type="component" value="Unassembled WGS sequence"/>
</dbReference>
<name>A0AAV4XN46_CAEEX</name>
<gene>
    <name evidence="1" type="ORF">CEXT_450361</name>
</gene>